<sequence>MRVHFIAVGGSVMHNLAIALKSKGYQVSGSDDEFFEPSKSRLASHGLLPEKEGWNPEVITRDLDAVILGMHARSDNPELQAAVRQGIKVYSFPEYLYEQCRSKTRVVIAGSHGKTTITSMVMHALRSNNWKFDYMVGAQLEGFDTMVGLSEDAEIAVFEGDEYLSSPIDKRSKFLWYKPHIALISGIAWDHINVFPTFEIYKDQFRHFADSVDRNGYLTWFSGDSSLKKMLDGKNRSFTIEPYFEVDSRYAGDVTLVVHKGREYPVPFFGAHNMQNLAGAMNVCRRLGLDDDAFLRSMGSFKGASRRLEAVAGDDSSSVFYDFAHAPSKLKATVEAVKSRYPSRKLVACMELHTFSSLDKNFLPQYHNTMLLADEPIVYFNPGVIEHKGLSPISTVEVAKAFNIPEHSVIVTPEALLERLEKIEFRNTNLLIMTSGSLGGIDIKAWISKKMDKTKQ</sequence>
<accession>A0A9J6ZR04</accession>
<evidence type="ECO:0000313" key="3">
    <source>
        <dbReference type="EMBL" id="URW79982.1"/>
    </source>
</evidence>
<keyword evidence="3" id="KW-0436">Ligase</keyword>
<dbReference type="InterPro" id="IPR036565">
    <property type="entry name" value="Mur-like_cat_sf"/>
</dbReference>
<dbReference type="InterPro" id="IPR000713">
    <property type="entry name" value="Mur_ligase_N"/>
</dbReference>
<dbReference type="PANTHER" id="PTHR43445:SF5">
    <property type="entry name" value="UDP-N-ACETYLMURAMATE--L-ALANYL-GAMMA-D-GLUTAMYL-MESO-2,6-DIAMINOHEPTANDIOATE LIGASE"/>
    <property type="match status" value="1"/>
</dbReference>
<dbReference type="EMBL" id="CP098400">
    <property type="protein sequence ID" value="URW79982.1"/>
    <property type="molecule type" value="Genomic_DNA"/>
</dbReference>
<dbReference type="GO" id="GO:0016881">
    <property type="term" value="F:acid-amino acid ligase activity"/>
    <property type="evidence" value="ECO:0007669"/>
    <property type="project" value="InterPro"/>
</dbReference>
<gene>
    <name evidence="3" type="ORF">M9189_01235</name>
</gene>
<dbReference type="KEGG" id="alkq:M9189_01235"/>
<dbReference type="Pfam" id="PF01225">
    <property type="entry name" value="Mur_ligase"/>
    <property type="match status" value="1"/>
</dbReference>
<dbReference type="SUPFAM" id="SSF53244">
    <property type="entry name" value="MurD-like peptide ligases, peptide-binding domain"/>
    <property type="match status" value="1"/>
</dbReference>
<dbReference type="SUPFAM" id="SSF51984">
    <property type="entry name" value="MurCD N-terminal domain"/>
    <property type="match status" value="1"/>
</dbReference>
<evidence type="ECO:0000259" key="1">
    <source>
        <dbReference type="Pfam" id="PF01225"/>
    </source>
</evidence>
<dbReference type="Gene3D" id="3.40.50.720">
    <property type="entry name" value="NAD(P)-binding Rossmann-like Domain"/>
    <property type="match status" value="1"/>
</dbReference>
<feature type="domain" description="Mur ligase N-terminal catalytic" evidence="1">
    <location>
        <begin position="3"/>
        <end position="102"/>
    </location>
</feature>
<dbReference type="Proteomes" id="UP001056426">
    <property type="component" value="Chromosome"/>
</dbReference>
<name>A0A9J6ZR04_9BACT</name>
<evidence type="ECO:0000259" key="2">
    <source>
        <dbReference type="Pfam" id="PF08245"/>
    </source>
</evidence>
<dbReference type="AlphaFoldDB" id="A0A9J6ZR04"/>
<proteinExistence type="predicted"/>
<protein>
    <submittedName>
        <fullName evidence="3">Mur ligase family protein</fullName>
    </submittedName>
</protein>
<dbReference type="InterPro" id="IPR036615">
    <property type="entry name" value="Mur_ligase_C_dom_sf"/>
</dbReference>
<keyword evidence="4" id="KW-1185">Reference proteome</keyword>
<dbReference type="GO" id="GO:0005524">
    <property type="term" value="F:ATP binding"/>
    <property type="evidence" value="ECO:0007669"/>
    <property type="project" value="InterPro"/>
</dbReference>
<dbReference type="InterPro" id="IPR013221">
    <property type="entry name" value="Mur_ligase_cen"/>
</dbReference>
<evidence type="ECO:0000313" key="4">
    <source>
        <dbReference type="Proteomes" id="UP001056426"/>
    </source>
</evidence>
<dbReference type="PANTHER" id="PTHR43445">
    <property type="entry name" value="UDP-N-ACETYLMURAMATE--L-ALANINE LIGASE-RELATED"/>
    <property type="match status" value="1"/>
</dbReference>
<dbReference type="SUPFAM" id="SSF53623">
    <property type="entry name" value="MurD-like peptide ligases, catalytic domain"/>
    <property type="match status" value="1"/>
</dbReference>
<dbReference type="Gene3D" id="3.40.1190.10">
    <property type="entry name" value="Mur-like, catalytic domain"/>
    <property type="match status" value="1"/>
</dbReference>
<dbReference type="InterPro" id="IPR050061">
    <property type="entry name" value="MurCDEF_pg_biosynth"/>
</dbReference>
<dbReference type="RefSeq" id="WP_250724094.1">
    <property type="nucleotide sequence ID" value="NZ_CP098400.1"/>
</dbReference>
<dbReference type="Pfam" id="PF08245">
    <property type="entry name" value="Mur_ligase_M"/>
    <property type="match status" value="1"/>
</dbReference>
<feature type="domain" description="Mur ligase central" evidence="2">
    <location>
        <begin position="108"/>
        <end position="283"/>
    </location>
</feature>
<reference evidence="3" key="1">
    <citation type="submission" date="2022-05" db="EMBL/GenBank/DDBJ databases">
        <authorList>
            <person name="Sun X."/>
        </authorList>
    </citation>
    <scope>NUCLEOTIDE SEQUENCE</scope>
    <source>
        <strain evidence="3">Ai-910</strain>
    </source>
</reference>
<reference evidence="3" key="2">
    <citation type="submission" date="2022-06" db="EMBL/GenBank/DDBJ databases">
        <title>Xiashengella guii gen. nov. sp. nov., a bacterium isolated form anaerobic digestion tank.</title>
        <authorList>
            <person name="Huang H."/>
        </authorList>
    </citation>
    <scope>NUCLEOTIDE SEQUENCE</scope>
    <source>
        <strain evidence="3">Ai-910</strain>
    </source>
</reference>
<dbReference type="Gene3D" id="3.90.190.20">
    <property type="entry name" value="Mur ligase, C-terminal domain"/>
    <property type="match status" value="1"/>
</dbReference>
<organism evidence="3 4">
    <name type="scientific">Xiashengella succiniciproducens</name>
    <dbReference type="NCBI Taxonomy" id="2949635"/>
    <lineage>
        <taxon>Bacteria</taxon>
        <taxon>Pseudomonadati</taxon>
        <taxon>Bacteroidota</taxon>
        <taxon>Bacteroidia</taxon>
        <taxon>Marinilabiliales</taxon>
        <taxon>Marinilabiliaceae</taxon>
        <taxon>Xiashengella</taxon>
    </lineage>
</organism>